<dbReference type="SUPFAM" id="SSF52540">
    <property type="entry name" value="P-loop containing nucleoside triphosphate hydrolases"/>
    <property type="match status" value="2"/>
</dbReference>
<feature type="domain" description="UvrD-like helicase C-terminal" evidence="3">
    <location>
        <begin position="321"/>
        <end position="365"/>
    </location>
</feature>
<evidence type="ECO:0000256" key="1">
    <source>
        <dbReference type="ARBA" id="ARBA00022741"/>
    </source>
</evidence>
<accession>A0ABQ4S462</accession>
<dbReference type="CDD" id="cd18809">
    <property type="entry name" value="SF1_C_RecD"/>
    <property type="match status" value="1"/>
</dbReference>
<evidence type="ECO:0000313" key="4">
    <source>
        <dbReference type="EMBL" id="GJD97696.1"/>
    </source>
</evidence>
<evidence type="ECO:0000313" key="5">
    <source>
        <dbReference type="Proteomes" id="UP001055125"/>
    </source>
</evidence>
<comment type="caution">
    <text evidence="4">The sequence shown here is derived from an EMBL/GenBank/DDBJ whole genome shotgun (WGS) entry which is preliminary data.</text>
</comment>
<dbReference type="RefSeq" id="WP_238246748.1">
    <property type="nucleotide sequence ID" value="NZ_BPQP01000100.1"/>
</dbReference>
<gene>
    <name evidence="4" type="primary">recD2_4</name>
    <name evidence="4" type="ORF">OCOJLMKI_4929</name>
</gene>
<dbReference type="Proteomes" id="UP001055125">
    <property type="component" value="Unassembled WGS sequence"/>
</dbReference>
<name>A0ABQ4S462_9HYPH</name>
<keyword evidence="1" id="KW-0547">Nucleotide-binding</keyword>
<dbReference type="InterPro" id="IPR027417">
    <property type="entry name" value="P-loop_NTPase"/>
</dbReference>
<keyword evidence="2" id="KW-0067">ATP-binding</keyword>
<dbReference type="InterPro" id="IPR050534">
    <property type="entry name" value="Coronavir_polyprotein_1ab"/>
</dbReference>
<keyword evidence="5" id="KW-1185">Reference proteome</keyword>
<dbReference type="Pfam" id="PF13538">
    <property type="entry name" value="UvrD_C_2"/>
    <property type="match status" value="1"/>
</dbReference>
<dbReference type="PANTHER" id="PTHR43788:SF6">
    <property type="entry name" value="DNA HELICASE B"/>
    <property type="match status" value="1"/>
</dbReference>
<dbReference type="Gene3D" id="3.40.50.300">
    <property type="entry name" value="P-loop containing nucleotide triphosphate hydrolases"/>
    <property type="match status" value="2"/>
</dbReference>
<dbReference type="EMBL" id="BPQP01000100">
    <property type="protein sequence ID" value="GJD97696.1"/>
    <property type="molecule type" value="Genomic_DNA"/>
</dbReference>
<dbReference type="PANTHER" id="PTHR43788">
    <property type="entry name" value="DNA2/NAM7 HELICASE FAMILY MEMBER"/>
    <property type="match status" value="1"/>
</dbReference>
<dbReference type="Pfam" id="PF13604">
    <property type="entry name" value="AAA_30"/>
    <property type="match status" value="1"/>
</dbReference>
<protein>
    <submittedName>
        <fullName evidence="4">ATP-dependent RecD-like DNA helicase</fullName>
    </submittedName>
</protein>
<sequence length="370" mass="40742">MSAPDLTYSPEQMAALEKVQAWLRTPGAPQVFRLFGYAGTGKTTLARAIAADLPRVVFAAFAGKAASVLRAKGCGDAMTLHSLLYRRVTDDLTRQPRFVLNEFSELGTSALAIIDECSMVDEKLGKDLLSFNRRILVLGDPAQLPPVKGGGFFTNAKPDVLLTEIHRQAAGNPIIALATHARQRRRLEPGRYGDSAVLSILELDVDTVLAADQVLCGRNDTRRRLNTRIRELQGQREPWPVVGDRLVCLANRASSGLLNGEIWLVEAVLPQEDPRVIRLAIRSEDGSVGGKEVSVHEALFSGEEHTLMDKERRGLHEFTFGYALTVHKAQGSQWNRVVLFDEADAFREDGSRFRYTGVTRAAETISVVLP</sequence>
<reference evidence="4" key="1">
    <citation type="journal article" date="2021" name="Front. Microbiol.">
        <title>Comprehensive Comparative Genomics and Phenotyping of Methylobacterium Species.</title>
        <authorList>
            <person name="Alessa O."/>
            <person name="Ogura Y."/>
            <person name="Fujitani Y."/>
            <person name="Takami H."/>
            <person name="Hayashi T."/>
            <person name="Sahin N."/>
            <person name="Tani A."/>
        </authorList>
    </citation>
    <scope>NUCLEOTIDE SEQUENCE</scope>
    <source>
        <strain evidence="4">DSM 19015</strain>
    </source>
</reference>
<evidence type="ECO:0000259" key="3">
    <source>
        <dbReference type="Pfam" id="PF13538"/>
    </source>
</evidence>
<proteinExistence type="predicted"/>
<reference evidence="4" key="2">
    <citation type="submission" date="2021-08" db="EMBL/GenBank/DDBJ databases">
        <authorList>
            <person name="Tani A."/>
            <person name="Ola A."/>
            <person name="Ogura Y."/>
            <person name="Katsura K."/>
            <person name="Hayashi T."/>
        </authorList>
    </citation>
    <scope>NUCLEOTIDE SEQUENCE</scope>
    <source>
        <strain evidence="4">DSM 19015</strain>
    </source>
</reference>
<evidence type="ECO:0000256" key="2">
    <source>
        <dbReference type="ARBA" id="ARBA00022840"/>
    </source>
</evidence>
<dbReference type="InterPro" id="IPR027785">
    <property type="entry name" value="UvrD-like_helicase_C"/>
</dbReference>
<organism evidence="4 5">
    <name type="scientific">Methylobacterium iners</name>
    <dbReference type="NCBI Taxonomy" id="418707"/>
    <lineage>
        <taxon>Bacteria</taxon>
        <taxon>Pseudomonadati</taxon>
        <taxon>Pseudomonadota</taxon>
        <taxon>Alphaproteobacteria</taxon>
        <taxon>Hyphomicrobiales</taxon>
        <taxon>Methylobacteriaceae</taxon>
        <taxon>Methylobacterium</taxon>
    </lineage>
</organism>